<name>X1S2D8_9ZZZZ</name>
<protein>
    <submittedName>
        <fullName evidence="1">Uncharacterized protein</fullName>
    </submittedName>
</protein>
<evidence type="ECO:0000313" key="1">
    <source>
        <dbReference type="EMBL" id="GAI87023.1"/>
    </source>
</evidence>
<gene>
    <name evidence="1" type="ORF">S12H4_12990</name>
</gene>
<sequence>MVSSEDRILNAMELGDPIDQIPKMELFASILPAIKVIFNWEALPLKIRRLIRKWKILEETINTVKENWRMRKVDSTERHTLFGRLIRKASFINDLIASNLNLWNIAQHSPEKADKDTVKLACLYARVPIKLGYDLWTFPTLALPDSDGGFQLAPDGNYYPTTKEGVFANLSSVDLEATFKGAVEKNIEKSIANSKEFYESAQLERYADIVARVMNSKYKRKKIKDQLLPAILHPGPFETWL</sequence>
<proteinExistence type="predicted"/>
<dbReference type="AlphaFoldDB" id="X1S2D8"/>
<dbReference type="EMBL" id="BARW01006195">
    <property type="protein sequence ID" value="GAI87023.1"/>
    <property type="molecule type" value="Genomic_DNA"/>
</dbReference>
<feature type="non-terminal residue" evidence="1">
    <location>
        <position position="241"/>
    </location>
</feature>
<organism evidence="1">
    <name type="scientific">marine sediment metagenome</name>
    <dbReference type="NCBI Taxonomy" id="412755"/>
    <lineage>
        <taxon>unclassified sequences</taxon>
        <taxon>metagenomes</taxon>
        <taxon>ecological metagenomes</taxon>
    </lineage>
</organism>
<reference evidence="1" key="1">
    <citation type="journal article" date="2014" name="Front. Microbiol.">
        <title>High frequency of phylogenetically diverse reductive dehalogenase-homologous genes in deep subseafloor sedimentary metagenomes.</title>
        <authorList>
            <person name="Kawai M."/>
            <person name="Futagami T."/>
            <person name="Toyoda A."/>
            <person name="Takaki Y."/>
            <person name="Nishi S."/>
            <person name="Hori S."/>
            <person name="Arai W."/>
            <person name="Tsubouchi T."/>
            <person name="Morono Y."/>
            <person name="Uchiyama I."/>
            <person name="Ito T."/>
            <person name="Fujiyama A."/>
            <person name="Inagaki F."/>
            <person name="Takami H."/>
        </authorList>
    </citation>
    <scope>NUCLEOTIDE SEQUENCE</scope>
    <source>
        <strain evidence="1">Expedition CK06-06</strain>
    </source>
</reference>
<accession>X1S2D8</accession>
<comment type="caution">
    <text evidence="1">The sequence shown here is derived from an EMBL/GenBank/DDBJ whole genome shotgun (WGS) entry which is preliminary data.</text>
</comment>